<organism evidence="2 3">
    <name type="scientific">Corchorus olitorius</name>
    <dbReference type="NCBI Taxonomy" id="93759"/>
    <lineage>
        <taxon>Eukaryota</taxon>
        <taxon>Viridiplantae</taxon>
        <taxon>Streptophyta</taxon>
        <taxon>Embryophyta</taxon>
        <taxon>Tracheophyta</taxon>
        <taxon>Spermatophyta</taxon>
        <taxon>Magnoliopsida</taxon>
        <taxon>eudicotyledons</taxon>
        <taxon>Gunneridae</taxon>
        <taxon>Pentapetalae</taxon>
        <taxon>rosids</taxon>
        <taxon>malvids</taxon>
        <taxon>Malvales</taxon>
        <taxon>Malvaceae</taxon>
        <taxon>Grewioideae</taxon>
        <taxon>Apeibeae</taxon>
        <taxon>Corchorus</taxon>
    </lineage>
</organism>
<dbReference type="PROSITE" id="PS51806">
    <property type="entry name" value="DOG1"/>
    <property type="match status" value="1"/>
</dbReference>
<dbReference type="Proteomes" id="UP000187203">
    <property type="component" value="Unassembled WGS sequence"/>
</dbReference>
<dbReference type="GO" id="GO:0006351">
    <property type="term" value="P:DNA-templated transcription"/>
    <property type="evidence" value="ECO:0007669"/>
    <property type="project" value="InterPro"/>
</dbReference>
<dbReference type="PANTHER" id="PTHR46354:SF7">
    <property type="entry name" value="PROTEIN DOG1-LIKE 1"/>
    <property type="match status" value="1"/>
</dbReference>
<feature type="domain" description="DOG1" evidence="1">
    <location>
        <begin position="5"/>
        <end position="241"/>
    </location>
</feature>
<dbReference type="GO" id="GO:0043565">
    <property type="term" value="F:sequence-specific DNA binding"/>
    <property type="evidence" value="ECO:0007669"/>
    <property type="project" value="InterPro"/>
</dbReference>
<dbReference type="Pfam" id="PF14144">
    <property type="entry name" value="DOG1"/>
    <property type="match status" value="1"/>
</dbReference>
<keyword evidence="3" id="KW-1185">Reference proteome</keyword>
<proteinExistence type="predicted"/>
<gene>
    <name evidence="2" type="ORF">COLO4_31275</name>
</gene>
<dbReference type="OrthoDB" id="1897224at2759"/>
<comment type="caution">
    <text evidence="2">The sequence shown here is derived from an EMBL/GenBank/DDBJ whole genome shotgun (WGS) entry which is preliminary data.</text>
</comment>
<evidence type="ECO:0000259" key="1">
    <source>
        <dbReference type="PROSITE" id="PS51806"/>
    </source>
</evidence>
<dbReference type="AlphaFoldDB" id="A0A1R3H567"/>
<evidence type="ECO:0000313" key="2">
    <source>
        <dbReference type="EMBL" id="OMO65410.1"/>
    </source>
</evidence>
<reference evidence="3" key="1">
    <citation type="submission" date="2013-09" db="EMBL/GenBank/DDBJ databases">
        <title>Corchorus olitorius genome sequencing.</title>
        <authorList>
            <person name="Alam M."/>
            <person name="Haque M.S."/>
            <person name="Islam M.S."/>
            <person name="Emdad E.M."/>
            <person name="Islam M.M."/>
            <person name="Ahmed B."/>
            <person name="Halim A."/>
            <person name="Hossen Q.M.M."/>
            <person name="Hossain M.Z."/>
            <person name="Ahmed R."/>
            <person name="Khan M.M."/>
            <person name="Islam R."/>
            <person name="Rashid M.M."/>
            <person name="Khan S.A."/>
            <person name="Rahman M.S."/>
            <person name="Alam M."/>
            <person name="Yahiya A.S."/>
            <person name="Khan M.S."/>
            <person name="Azam M.S."/>
            <person name="Haque T."/>
            <person name="Lashkar M.Z.H."/>
            <person name="Akhand A.I."/>
            <person name="Morshed G."/>
            <person name="Roy S."/>
            <person name="Uddin K.S."/>
            <person name="Rabeya T."/>
            <person name="Hossain A.S."/>
            <person name="Chowdhury A."/>
            <person name="Snigdha A.R."/>
            <person name="Mortoza M.S."/>
            <person name="Matin S.A."/>
            <person name="Hoque S.M.E."/>
            <person name="Islam M.K."/>
            <person name="Roy D.K."/>
            <person name="Haider R."/>
            <person name="Moosa M.M."/>
            <person name="Elias S.M."/>
            <person name="Hasan A.M."/>
            <person name="Jahan S."/>
            <person name="Shafiuddin M."/>
            <person name="Mahmood N."/>
            <person name="Shommy N.S."/>
        </authorList>
    </citation>
    <scope>NUCLEOTIDE SEQUENCE [LARGE SCALE GENOMIC DNA]</scope>
    <source>
        <strain evidence="3">cv. O-4</strain>
    </source>
</reference>
<sequence>MSSSNQRSKCCFDAWMKTQEQQLGELLQASKSSSENICAQMTEDSINSFQEYMDNRNRLSQQDVSGFFSPSWNSSLVNSMMWIAGCRPSIFIRLTYALCGSEVEIQIPEIILHGLITRGNLAQISPNQMEKINVLQMKTIKAEGKLSNELASLQENMADHPIAIIAKMMSRVGEPSGEIDRALDEHDISMVDIMQKADKLRLSTIKELLGILTPVQGVDILAAGKKLHLCLHQWGKTRDHKHGRI</sequence>
<dbReference type="EMBL" id="AWUE01020833">
    <property type="protein sequence ID" value="OMO65410.1"/>
    <property type="molecule type" value="Genomic_DNA"/>
</dbReference>
<evidence type="ECO:0000313" key="3">
    <source>
        <dbReference type="Proteomes" id="UP000187203"/>
    </source>
</evidence>
<name>A0A1R3H567_9ROSI</name>
<dbReference type="STRING" id="93759.A0A1R3H567"/>
<protein>
    <recommendedName>
        <fullName evidence="1">DOG1 domain-containing protein</fullName>
    </recommendedName>
</protein>
<dbReference type="InterPro" id="IPR051886">
    <property type="entry name" value="Seed_Dev/Stress_Resp_Reg"/>
</dbReference>
<accession>A0A1R3H567</accession>
<dbReference type="PANTHER" id="PTHR46354">
    <property type="entry name" value="DOG1 DOMAIN-CONTAINING PROTEIN"/>
    <property type="match status" value="1"/>
</dbReference>
<dbReference type="InterPro" id="IPR025422">
    <property type="entry name" value="TGA_domain"/>
</dbReference>